<evidence type="ECO:0000256" key="2">
    <source>
        <dbReference type="HAMAP-Rule" id="MF_00791"/>
    </source>
</evidence>
<protein>
    <recommendedName>
        <fullName evidence="1 2">Protein ApaG</fullName>
    </recommendedName>
</protein>
<reference evidence="4" key="1">
    <citation type="submission" date="2018-05" db="EMBL/GenBank/DDBJ databases">
        <authorList>
            <person name="Lanie J.A."/>
            <person name="Ng W.-L."/>
            <person name="Kazmierczak K.M."/>
            <person name="Andrzejewski T.M."/>
            <person name="Davidsen T.M."/>
            <person name="Wayne K.J."/>
            <person name="Tettelin H."/>
            <person name="Glass J.I."/>
            <person name="Rusch D."/>
            <person name="Podicherti R."/>
            <person name="Tsui H.-C.T."/>
            <person name="Winkler M.E."/>
        </authorList>
    </citation>
    <scope>NUCLEOTIDE SEQUENCE</scope>
    <source>
        <strain evidence="4">KNB</strain>
    </source>
</reference>
<dbReference type="Pfam" id="PF04379">
    <property type="entry name" value="DUF525"/>
    <property type="match status" value="1"/>
</dbReference>
<dbReference type="InterPro" id="IPR007474">
    <property type="entry name" value="ApaG_domain"/>
</dbReference>
<dbReference type="NCBIfam" id="NF003967">
    <property type="entry name" value="PRK05461.1"/>
    <property type="match status" value="1"/>
</dbReference>
<dbReference type="PANTHER" id="PTHR47191:SF2">
    <property type="entry name" value="OS05G0170800 PROTEIN"/>
    <property type="match status" value="1"/>
</dbReference>
<dbReference type="PANTHER" id="PTHR47191">
    <property type="entry name" value="OS05G0170800 PROTEIN"/>
    <property type="match status" value="1"/>
</dbReference>
<dbReference type="Gene3D" id="2.60.40.1470">
    <property type="entry name" value="ApaG domain"/>
    <property type="match status" value="1"/>
</dbReference>
<sequence length="137" mass="15398">MLNKMMCNTKMEKNEHYPIKIAVEVNYLPEQSDESDNRFVFAYTITITNESNVTVKLVSRHWVITDANQYVQEVRGQGVVGEQPVLHPGQSFEYTSGTVLATQVGTMSGSYQMVAEDGTKFDAPIPQFVLSVPRVLH</sequence>
<organism evidence="4">
    <name type="scientific">Candidatus Nitrotoga fabula</name>
    <dbReference type="NCBI Taxonomy" id="2182327"/>
    <lineage>
        <taxon>Bacteria</taxon>
        <taxon>Pseudomonadati</taxon>
        <taxon>Pseudomonadota</taxon>
        <taxon>Betaproteobacteria</taxon>
        <taxon>Nitrosomonadales</taxon>
        <taxon>Gallionellaceae</taxon>
        <taxon>Candidatus Nitrotoga</taxon>
    </lineage>
</organism>
<evidence type="ECO:0000259" key="3">
    <source>
        <dbReference type="PROSITE" id="PS51087"/>
    </source>
</evidence>
<dbReference type="EMBL" id="LS423452">
    <property type="protein sequence ID" value="SPS04526.1"/>
    <property type="molecule type" value="Genomic_DNA"/>
</dbReference>
<name>A0A2X0SFI0_9PROT</name>
<dbReference type="InterPro" id="IPR023065">
    <property type="entry name" value="Uncharacterised_ApaG"/>
</dbReference>
<feature type="domain" description="ApaG" evidence="3">
    <location>
        <begin position="13"/>
        <end position="137"/>
    </location>
</feature>
<accession>A0A2X0SFI0</accession>
<dbReference type="AlphaFoldDB" id="A0A2X0SFI0"/>
<evidence type="ECO:0000256" key="1">
    <source>
        <dbReference type="ARBA" id="ARBA00017693"/>
    </source>
</evidence>
<dbReference type="HAMAP" id="MF_00791">
    <property type="entry name" value="ApaG"/>
    <property type="match status" value="1"/>
</dbReference>
<dbReference type="InterPro" id="IPR036767">
    <property type="entry name" value="ApaG_sf"/>
</dbReference>
<evidence type="ECO:0000313" key="4">
    <source>
        <dbReference type="EMBL" id="SPS04526.1"/>
    </source>
</evidence>
<dbReference type="SUPFAM" id="SSF110069">
    <property type="entry name" value="ApaG-like"/>
    <property type="match status" value="1"/>
</dbReference>
<dbReference type="PROSITE" id="PS51087">
    <property type="entry name" value="APAG"/>
    <property type="match status" value="1"/>
</dbReference>
<proteinExistence type="inferred from homology"/>
<gene>
    <name evidence="2 4" type="primary">apaG</name>
    <name evidence="4" type="ORF">NITFAB_0115</name>
</gene>
<dbReference type="InterPro" id="IPR050718">
    <property type="entry name" value="ApaG-like"/>
</dbReference>